<dbReference type="RefSeq" id="WP_154407540.1">
    <property type="nucleotide sequence ID" value="NZ_JBGUTX010000108.1"/>
</dbReference>
<keyword evidence="3" id="KW-1185">Reference proteome</keyword>
<feature type="domain" description="Polymerase beta nucleotidyltransferase" evidence="1">
    <location>
        <begin position="13"/>
        <end position="95"/>
    </location>
</feature>
<dbReference type="SUPFAM" id="SSF81301">
    <property type="entry name" value="Nucleotidyltransferase"/>
    <property type="match status" value="1"/>
</dbReference>
<organism evidence="2 3">
    <name type="scientific">Anaerovibrio slackiae</name>
    <dbReference type="NCBI Taxonomy" id="2652309"/>
    <lineage>
        <taxon>Bacteria</taxon>
        <taxon>Bacillati</taxon>
        <taxon>Bacillota</taxon>
        <taxon>Negativicutes</taxon>
        <taxon>Selenomonadales</taxon>
        <taxon>Selenomonadaceae</taxon>
        <taxon>Anaerovibrio</taxon>
    </lineage>
</organism>
<evidence type="ECO:0000313" key="3">
    <source>
        <dbReference type="Proteomes" id="UP000433181"/>
    </source>
</evidence>
<keyword evidence="2" id="KW-0808">Transferase</keyword>
<gene>
    <name evidence="2" type="ORF">FYJ84_10260</name>
</gene>
<dbReference type="GeneID" id="96779309"/>
<dbReference type="CDD" id="cd05403">
    <property type="entry name" value="NT_KNTase_like"/>
    <property type="match status" value="1"/>
</dbReference>
<comment type="caution">
    <text evidence="2">The sequence shown here is derived from an EMBL/GenBank/DDBJ whole genome shotgun (WGS) entry which is preliminary data.</text>
</comment>
<dbReference type="AlphaFoldDB" id="A0A6I2UCU7"/>
<dbReference type="Proteomes" id="UP000433181">
    <property type="component" value="Unassembled WGS sequence"/>
</dbReference>
<name>A0A6I2UCU7_9FIRM</name>
<evidence type="ECO:0000259" key="1">
    <source>
        <dbReference type="Pfam" id="PF18765"/>
    </source>
</evidence>
<proteinExistence type="predicted"/>
<dbReference type="Gene3D" id="3.30.460.10">
    <property type="entry name" value="Beta Polymerase, domain 2"/>
    <property type="match status" value="1"/>
</dbReference>
<reference evidence="2 3" key="1">
    <citation type="submission" date="2019-08" db="EMBL/GenBank/DDBJ databases">
        <title>In-depth cultivation of the pig gut microbiome towards novel bacterial diversity and tailored functional studies.</title>
        <authorList>
            <person name="Wylensek D."/>
            <person name="Hitch T.C.A."/>
            <person name="Clavel T."/>
        </authorList>
    </citation>
    <scope>NUCLEOTIDE SEQUENCE [LARGE SCALE GENOMIC DNA]</scope>
    <source>
        <strain evidence="2 3">WCA-693-APC-5D-A</strain>
    </source>
</reference>
<dbReference type="InterPro" id="IPR041633">
    <property type="entry name" value="Polbeta"/>
</dbReference>
<accession>A0A6I2UCU7</accession>
<dbReference type="GO" id="GO:0016740">
    <property type="term" value="F:transferase activity"/>
    <property type="evidence" value="ECO:0007669"/>
    <property type="project" value="UniProtKB-KW"/>
</dbReference>
<sequence length="97" mass="11025">MRYNLPDRVLKDIMKFAKARGIERVILFGSRARGTNVDRSDVDIAVAGGDFDGFYWDVKEKIFSLLMFDIVELDKGISDGLKCEIERDGITLYEKTG</sequence>
<protein>
    <submittedName>
        <fullName evidence="2">Nucleotidyltransferase domain-containing protein</fullName>
    </submittedName>
</protein>
<dbReference type="Pfam" id="PF18765">
    <property type="entry name" value="Polbeta"/>
    <property type="match status" value="1"/>
</dbReference>
<dbReference type="EMBL" id="VUNR01000022">
    <property type="protein sequence ID" value="MSU09368.1"/>
    <property type="molecule type" value="Genomic_DNA"/>
</dbReference>
<evidence type="ECO:0000313" key="2">
    <source>
        <dbReference type="EMBL" id="MSU09368.1"/>
    </source>
</evidence>
<dbReference type="InterPro" id="IPR043519">
    <property type="entry name" value="NT_sf"/>
</dbReference>